<dbReference type="AlphaFoldDB" id="A0A438ED48"/>
<evidence type="ECO:0008006" key="3">
    <source>
        <dbReference type="Google" id="ProtNLM"/>
    </source>
</evidence>
<dbReference type="EMBL" id="QGNW01001317">
    <property type="protein sequence ID" value="RVW45756.1"/>
    <property type="molecule type" value="Genomic_DNA"/>
</dbReference>
<dbReference type="PANTHER" id="PTHR36617:SF15">
    <property type="entry name" value="REVERSE TRANSCRIPTASE ZINC-BINDING DOMAIN-CONTAINING PROTEIN"/>
    <property type="match status" value="1"/>
</dbReference>
<evidence type="ECO:0000313" key="2">
    <source>
        <dbReference type="Proteomes" id="UP000288805"/>
    </source>
</evidence>
<dbReference type="Proteomes" id="UP000288805">
    <property type="component" value="Unassembled WGS sequence"/>
</dbReference>
<protein>
    <recommendedName>
        <fullName evidence="3">Reverse transcriptase zinc-binding domain-containing protein</fullName>
    </recommendedName>
</protein>
<dbReference type="PANTHER" id="PTHR36617">
    <property type="entry name" value="PROTEIN, PUTATIVE-RELATED"/>
    <property type="match status" value="1"/>
</dbReference>
<evidence type="ECO:0000313" key="1">
    <source>
        <dbReference type="EMBL" id="RVW45756.1"/>
    </source>
</evidence>
<accession>A0A438ED48</accession>
<gene>
    <name evidence="1" type="ORF">CK203_094982</name>
</gene>
<proteinExistence type="predicted"/>
<reference evidence="1 2" key="1">
    <citation type="journal article" date="2018" name="PLoS Genet.">
        <title>Population sequencing reveals clonal diversity and ancestral inbreeding in the grapevine cultivar Chardonnay.</title>
        <authorList>
            <person name="Roach M.J."/>
            <person name="Johnson D.L."/>
            <person name="Bohlmann J."/>
            <person name="van Vuuren H.J."/>
            <person name="Jones S.J."/>
            <person name="Pretorius I.S."/>
            <person name="Schmidt S.A."/>
            <person name="Borneman A.R."/>
        </authorList>
    </citation>
    <scope>NUCLEOTIDE SEQUENCE [LARGE SCALE GENOMIC DNA]</scope>
    <source>
        <strain evidence="2">cv. Chardonnay</strain>
        <tissue evidence="1">Leaf</tissue>
    </source>
</reference>
<comment type="caution">
    <text evidence="1">The sequence shown here is derived from an EMBL/GenBank/DDBJ whole genome shotgun (WGS) entry which is preliminary data.</text>
</comment>
<organism evidence="1 2">
    <name type="scientific">Vitis vinifera</name>
    <name type="common">Grape</name>
    <dbReference type="NCBI Taxonomy" id="29760"/>
    <lineage>
        <taxon>Eukaryota</taxon>
        <taxon>Viridiplantae</taxon>
        <taxon>Streptophyta</taxon>
        <taxon>Embryophyta</taxon>
        <taxon>Tracheophyta</taxon>
        <taxon>Spermatophyta</taxon>
        <taxon>Magnoliopsida</taxon>
        <taxon>eudicotyledons</taxon>
        <taxon>Gunneridae</taxon>
        <taxon>Pentapetalae</taxon>
        <taxon>rosids</taxon>
        <taxon>Vitales</taxon>
        <taxon>Vitaceae</taxon>
        <taxon>Viteae</taxon>
        <taxon>Vitis</taxon>
    </lineage>
</organism>
<sequence length="213" mass="24194">MIMWTELTGFKARKPPFALLVRNCDEGFQLFAKDRLSRFREEEFEAILGLRVNLEKSELIPVGRVENVEELAEEFGYKVGRLPSTYLGMSLGAPFKFVAAWNGTEERFLIRRKCGEERGGWSSCEAREAYGVGLWKAINKLGHLVTLSFDFVVHDGNKVRFWKDKCGTTPFCKAFPSLFALATSKEAWVNEVWTAAGERGGSWSPCFDKPFND</sequence>
<name>A0A438ED48_VITVI</name>